<comment type="caution">
    <text evidence="1">The sequence shown here is derived from an EMBL/GenBank/DDBJ whole genome shotgun (WGS) entry which is preliminary data.</text>
</comment>
<accession>A0A645GGW7</accession>
<name>A0A645GGW7_9ZZZZ</name>
<reference evidence="1" key="1">
    <citation type="submission" date="2019-08" db="EMBL/GenBank/DDBJ databases">
        <authorList>
            <person name="Kucharzyk K."/>
            <person name="Murdoch R.W."/>
            <person name="Higgins S."/>
            <person name="Loffler F."/>
        </authorList>
    </citation>
    <scope>NUCLEOTIDE SEQUENCE</scope>
</reference>
<organism evidence="1">
    <name type="scientific">bioreactor metagenome</name>
    <dbReference type="NCBI Taxonomy" id="1076179"/>
    <lineage>
        <taxon>unclassified sequences</taxon>
        <taxon>metagenomes</taxon>
        <taxon>ecological metagenomes</taxon>
    </lineage>
</organism>
<dbReference type="PANTHER" id="PTHR42967:SF1">
    <property type="entry name" value="MBL FOLD METALLO-HYDROLASE"/>
    <property type="match status" value="1"/>
</dbReference>
<gene>
    <name evidence="1" type="ORF">SDC9_173602</name>
</gene>
<dbReference type="PANTHER" id="PTHR42967">
    <property type="entry name" value="METAL DEPENDENT HYDROLASE"/>
    <property type="match status" value="1"/>
</dbReference>
<dbReference type="AlphaFoldDB" id="A0A645GGW7"/>
<dbReference type="SUPFAM" id="SSF56281">
    <property type="entry name" value="Metallo-hydrolase/oxidoreductase"/>
    <property type="match status" value="1"/>
</dbReference>
<evidence type="ECO:0000313" key="1">
    <source>
        <dbReference type="EMBL" id="MPN26178.1"/>
    </source>
</evidence>
<protein>
    <recommendedName>
        <fullName evidence="2">Metallo-beta-lactamase domain-containing protein</fullName>
    </recommendedName>
</protein>
<dbReference type="EMBL" id="VSSQ01075626">
    <property type="protein sequence ID" value="MPN26178.1"/>
    <property type="molecule type" value="Genomic_DNA"/>
</dbReference>
<proteinExistence type="predicted"/>
<evidence type="ECO:0008006" key="2">
    <source>
        <dbReference type="Google" id="ProtNLM"/>
    </source>
</evidence>
<dbReference type="InterPro" id="IPR036866">
    <property type="entry name" value="RibonucZ/Hydroxyglut_hydro"/>
</dbReference>
<dbReference type="Gene3D" id="3.60.15.10">
    <property type="entry name" value="Ribonuclease Z/Hydroxyacylglutathione hydrolase-like"/>
    <property type="match status" value="1"/>
</dbReference>
<sequence length="219" mass="24635">MIFDCFNPERQSGIESEILSAARTTVFVSHAHRDHYSPAVRLWRRLGNVELVFSSDIPVSPGVLSITPGERLRVNGLDVRAFMSTDEGVCFLIDSPFGTIFHAGDLNNWHWQQENSPEEAREAEQAFLGVIKQIKGSGAKIDFAMFPVDPRMGSDYYRGAIQFIEALRPRVFMPMHFGAHYAPPKEFFAQIASATRMLFPGDLGYEQDLNDCEFAENGL</sequence>